<evidence type="ECO:0000313" key="1">
    <source>
        <dbReference type="EMBL" id="JAH71852.1"/>
    </source>
</evidence>
<accession>A0A0E9V1D1</accession>
<reference evidence="1" key="1">
    <citation type="submission" date="2014-11" db="EMBL/GenBank/DDBJ databases">
        <authorList>
            <person name="Amaro Gonzalez C."/>
        </authorList>
    </citation>
    <scope>NUCLEOTIDE SEQUENCE</scope>
</reference>
<sequence length="71" mass="7593">MSLFLKMRGAPFGSISPLQSSGPSVVTRCSSLSPLKRPACSCTPPLSPAACLTPRWTGPRTAWRSPVPRRP</sequence>
<dbReference type="AlphaFoldDB" id="A0A0E9V1D1"/>
<proteinExistence type="predicted"/>
<reference evidence="1" key="2">
    <citation type="journal article" date="2015" name="Fish Shellfish Immunol.">
        <title>Early steps in the European eel (Anguilla anguilla)-Vibrio vulnificus interaction in the gills: Role of the RtxA13 toxin.</title>
        <authorList>
            <person name="Callol A."/>
            <person name="Pajuelo D."/>
            <person name="Ebbesson L."/>
            <person name="Teles M."/>
            <person name="MacKenzie S."/>
            <person name="Amaro C."/>
        </authorList>
    </citation>
    <scope>NUCLEOTIDE SEQUENCE</scope>
</reference>
<name>A0A0E9V1D1_ANGAN</name>
<organism evidence="1">
    <name type="scientific">Anguilla anguilla</name>
    <name type="common">European freshwater eel</name>
    <name type="synonym">Muraena anguilla</name>
    <dbReference type="NCBI Taxonomy" id="7936"/>
    <lineage>
        <taxon>Eukaryota</taxon>
        <taxon>Metazoa</taxon>
        <taxon>Chordata</taxon>
        <taxon>Craniata</taxon>
        <taxon>Vertebrata</taxon>
        <taxon>Euteleostomi</taxon>
        <taxon>Actinopterygii</taxon>
        <taxon>Neopterygii</taxon>
        <taxon>Teleostei</taxon>
        <taxon>Anguilliformes</taxon>
        <taxon>Anguillidae</taxon>
        <taxon>Anguilla</taxon>
    </lineage>
</organism>
<protein>
    <submittedName>
        <fullName evidence="1">Uncharacterized protein</fullName>
    </submittedName>
</protein>
<dbReference type="EMBL" id="GBXM01036725">
    <property type="protein sequence ID" value="JAH71852.1"/>
    <property type="molecule type" value="Transcribed_RNA"/>
</dbReference>